<sequence length="181" mass="20290">MATAGPSTDSDTRHLLAPSQPASIMGTSRPPSIMTQDDNIPVKDSGITSSEDAIKAARQRAQSVPELDRPYRGFPSRDEYYEALAEFAKEKQFFTAEQQLNGFYGTKTMQEYLNEKGGSKTMSRKEKKAQKERRRSEQPRLAGVPETEGDAEGQQEGPGELKEQTRRPSWAMFGRRSRART</sequence>
<evidence type="ECO:0000256" key="1">
    <source>
        <dbReference type="SAM" id="MobiDB-lite"/>
    </source>
</evidence>
<name>A0A9P4M0X3_9PEZI</name>
<reference evidence="2" key="1">
    <citation type="journal article" date="2020" name="Stud. Mycol.">
        <title>101 Dothideomycetes genomes: a test case for predicting lifestyles and emergence of pathogens.</title>
        <authorList>
            <person name="Haridas S."/>
            <person name="Albert R."/>
            <person name="Binder M."/>
            <person name="Bloem J."/>
            <person name="Labutti K."/>
            <person name="Salamov A."/>
            <person name="Andreopoulos B."/>
            <person name="Baker S."/>
            <person name="Barry K."/>
            <person name="Bills G."/>
            <person name="Bluhm B."/>
            <person name="Cannon C."/>
            <person name="Castanera R."/>
            <person name="Culley D."/>
            <person name="Daum C."/>
            <person name="Ezra D."/>
            <person name="Gonzalez J."/>
            <person name="Henrissat B."/>
            <person name="Kuo A."/>
            <person name="Liang C."/>
            <person name="Lipzen A."/>
            <person name="Lutzoni F."/>
            <person name="Magnuson J."/>
            <person name="Mondo S."/>
            <person name="Nolan M."/>
            <person name="Ohm R."/>
            <person name="Pangilinan J."/>
            <person name="Park H.-J."/>
            <person name="Ramirez L."/>
            <person name="Alfaro M."/>
            <person name="Sun H."/>
            <person name="Tritt A."/>
            <person name="Yoshinaga Y."/>
            <person name="Zwiers L.-H."/>
            <person name="Turgeon B."/>
            <person name="Goodwin S."/>
            <person name="Spatafora J."/>
            <person name="Crous P."/>
            <person name="Grigoriev I."/>
        </authorList>
    </citation>
    <scope>NUCLEOTIDE SEQUENCE</scope>
    <source>
        <strain evidence="2">CBS 133067</strain>
    </source>
</reference>
<dbReference type="AlphaFoldDB" id="A0A9P4M0X3"/>
<organism evidence="2 3">
    <name type="scientific">Rhizodiscina lignyota</name>
    <dbReference type="NCBI Taxonomy" id="1504668"/>
    <lineage>
        <taxon>Eukaryota</taxon>
        <taxon>Fungi</taxon>
        <taxon>Dikarya</taxon>
        <taxon>Ascomycota</taxon>
        <taxon>Pezizomycotina</taxon>
        <taxon>Dothideomycetes</taxon>
        <taxon>Pleosporomycetidae</taxon>
        <taxon>Aulographales</taxon>
        <taxon>Rhizodiscinaceae</taxon>
        <taxon>Rhizodiscina</taxon>
    </lineage>
</organism>
<feature type="compositionally biased region" description="Polar residues" evidence="1">
    <location>
        <begin position="20"/>
        <end position="38"/>
    </location>
</feature>
<dbReference type="EMBL" id="ML978141">
    <property type="protein sequence ID" value="KAF2092938.1"/>
    <property type="molecule type" value="Genomic_DNA"/>
</dbReference>
<comment type="caution">
    <text evidence="2">The sequence shown here is derived from an EMBL/GenBank/DDBJ whole genome shotgun (WGS) entry which is preliminary data.</text>
</comment>
<protein>
    <submittedName>
        <fullName evidence="2">Uncharacterized protein</fullName>
    </submittedName>
</protein>
<accession>A0A9P4M0X3</accession>
<proteinExistence type="predicted"/>
<dbReference type="Proteomes" id="UP000799772">
    <property type="component" value="Unassembled WGS sequence"/>
</dbReference>
<gene>
    <name evidence="2" type="ORF">NA57DRAFT_62040</name>
</gene>
<keyword evidence="3" id="KW-1185">Reference proteome</keyword>
<evidence type="ECO:0000313" key="2">
    <source>
        <dbReference type="EMBL" id="KAF2092938.1"/>
    </source>
</evidence>
<feature type="region of interest" description="Disordered" evidence="1">
    <location>
        <begin position="114"/>
        <end position="181"/>
    </location>
</feature>
<evidence type="ECO:0000313" key="3">
    <source>
        <dbReference type="Proteomes" id="UP000799772"/>
    </source>
</evidence>
<feature type="region of interest" description="Disordered" evidence="1">
    <location>
        <begin position="1"/>
        <end position="40"/>
    </location>
</feature>
<dbReference type="OrthoDB" id="5381976at2759"/>